<dbReference type="RefSeq" id="WP_062413110.1">
    <property type="nucleotide sequence ID" value="NZ_JAJCIO010000013.1"/>
</dbReference>
<protein>
    <submittedName>
        <fullName evidence="2">CpXC domain-containing protein</fullName>
    </submittedName>
</protein>
<evidence type="ECO:0000313" key="3">
    <source>
        <dbReference type="Proteomes" id="UP001206692"/>
    </source>
</evidence>
<dbReference type="Proteomes" id="UP001206692">
    <property type="component" value="Unassembled WGS sequence"/>
</dbReference>
<gene>
    <name evidence="2" type="ORF">NE675_08645</name>
</gene>
<name>A0ABT1ST78_9FIRM</name>
<dbReference type="Pfam" id="PF14353">
    <property type="entry name" value="CpXC"/>
    <property type="match status" value="1"/>
</dbReference>
<sequence length="266" mass="30673">MASTIGTHEMDASIQCPACQASGVFHTWDIIDAGDAALKDRVLFDENLFFYTCPHCHSKIHIESKCLYIDREKKLLIWHIPDPKEKVTLGEVQAALGTTSFSEYTCRAALTWGEWREKIIECEGAYDDRLYEIIKYGAYQLLSKDDKERLPLEAYHIDYADDSHDPEQLALVFMRRDEKGMAYVYPITNRLKDVTKDIFMPIIEQLSREDQAPFERFGYAWASQFMTYLIKAAEADANRETYGNLIGFWIKTIGEEIFHTAVKPQA</sequence>
<keyword evidence="3" id="KW-1185">Reference proteome</keyword>
<comment type="caution">
    <text evidence="2">The sequence shown here is derived from an EMBL/GenBank/DDBJ whole genome shotgun (WGS) entry which is preliminary data.</text>
</comment>
<accession>A0ABT1ST78</accession>
<evidence type="ECO:0000259" key="1">
    <source>
        <dbReference type="Pfam" id="PF14353"/>
    </source>
</evidence>
<dbReference type="InterPro" id="IPR025682">
    <property type="entry name" value="CpXC_dom"/>
</dbReference>
<reference evidence="2 3" key="1">
    <citation type="submission" date="2022-06" db="EMBL/GenBank/DDBJ databases">
        <title>Isolation of gut microbiota from human fecal samples.</title>
        <authorList>
            <person name="Pamer E.G."/>
            <person name="Barat B."/>
            <person name="Waligurski E."/>
            <person name="Medina S."/>
            <person name="Paddock L."/>
            <person name="Mostad J."/>
        </authorList>
    </citation>
    <scope>NUCLEOTIDE SEQUENCE [LARGE SCALE GENOMIC DNA]</scope>
    <source>
        <strain evidence="2 3">DFI.1.1</strain>
    </source>
</reference>
<organism evidence="2 3">
    <name type="scientific">Megasphaera massiliensis</name>
    <dbReference type="NCBI Taxonomy" id="1232428"/>
    <lineage>
        <taxon>Bacteria</taxon>
        <taxon>Bacillati</taxon>
        <taxon>Bacillota</taxon>
        <taxon>Negativicutes</taxon>
        <taxon>Veillonellales</taxon>
        <taxon>Veillonellaceae</taxon>
        <taxon>Megasphaera</taxon>
    </lineage>
</organism>
<evidence type="ECO:0000313" key="2">
    <source>
        <dbReference type="EMBL" id="MCQ5343087.1"/>
    </source>
</evidence>
<feature type="domain" description="CpXC" evidence="1">
    <location>
        <begin position="14"/>
        <end position="135"/>
    </location>
</feature>
<dbReference type="EMBL" id="JANGEW010000016">
    <property type="protein sequence ID" value="MCQ5343087.1"/>
    <property type="molecule type" value="Genomic_DNA"/>
</dbReference>
<proteinExistence type="predicted"/>